<name>D6W4W7_DROME</name>
<protein>
    <submittedName>
        <fullName evidence="1">MIP20310p</fullName>
    </submittedName>
</protein>
<dbReference type="AlphaFoldDB" id="D6W4W7"/>
<reference evidence="1" key="1">
    <citation type="submission" date="2010-06" db="EMBL/GenBank/DDBJ databases">
        <authorList>
            <person name="Carlson J."/>
            <person name="Booth B."/>
            <person name="Frise E."/>
            <person name="Sandler J."/>
            <person name="Wan K."/>
            <person name="Yu C."/>
            <person name="Celniker S."/>
        </authorList>
    </citation>
    <scope>NUCLEOTIDE SEQUENCE</scope>
</reference>
<evidence type="ECO:0000313" key="1">
    <source>
        <dbReference type="EMBL" id="ADI46813.1"/>
    </source>
</evidence>
<accession>D6W4W7</accession>
<proteinExistence type="evidence at transcript level"/>
<sequence length="66" mass="7778">MQYEFTRQAGEITQLNNIYTNVQNKRERNEIYFPLPSKCNILLIIIITNYNCNRTSSLVIAFAEFT</sequence>
<dbReference type="EMBL" id="BT125017">
    <property type="protein sequence ID" value="ADI46813.1"/>
    <property type="molecule type" value="mRNA"/>
</dbReference>
<organism evidence="1">
    <name type="scientific">Drosophila melanogaster</name>
    <name type="common">Fruit fly</name>
    <dbReference type="NCBI Taxonomy" id="7227"/>
    <lineage>
        <taxon>Eukaryota</taxon>
        <taxon>Metazoa</taxon>
        <taxon>Ecdysozoa</taxon>
        <taxon>Arthropoda</taxon>
        <taxon>Hexapoda</taxon>
        <taxon>Insecta</taxon>
        <taxon>Pterygota</taxon>
        <taxon>Neoptera</taxon>
        <taxon>Endopterygota</taxon>
        <taxon>Diptera</taxon>
        <taxon>Brachycera</taxon>
        <taxon>Muscomorpha</taxon>
        <taxon>Ephydroidea</taxon>
        <taxon>Drosophilidae</taxon>
        <taxon>Drosophila</taxon>
        <taxon>Sophophora</taxon>
    </lineage>
</organism>